<dbReference type="SMART" id="SM00349">
    <property type="entry name" value="KRAB"/>
    <property type="match status" value="1"/>
</dbReference>
<dbReference type="Proteomes" id="UP000504623">
    <property type="component" value="Unplaced"/>
</dbReference>
<dbReference type="PROSITE" id="PS50805">
    <property type="entry name" value="KRAB"/>
    <property type="match status" value="1"/>
</dbReference>
<keyword evidence="8" id="KW-0238">DNA-binding</keyword>
<dbReference type="GeneID" id="102837990"/>
<evidence type="ECO:0000313" key="15">
    <source>
        <dbReference type="RefSeq" id="XP_006868403.1"/>
    </source>
</evidence>
<dbReference type="PANTHER" id="PTHR24404">
    <property type="entry name" value="ZINC FINGER PROTEIN"/>
    <property type="match status" value="1"/>
</dbReference>
<gene>
    <name evidence="15" type="primary">LOC102837990</name>
</gene>
<evidence type="ECO:0000259" key="12">
    <source>
        <dbReference type="PROSITE" id="PS50157"/>
    </source>
</evidence>
<dbReference type="PROSITE" id="PS50157">
    <property type="entry name" value="ZINC_FINGER_C2H2_2"/>
    <property type="match status" value="8"/>
</dbReference>
<evidence type="ECO:0000256" key="4">
    <source>
        <dbReference type="ARBA" id="ARBA00022737"/>
    </source>
</evidence>
<dbReference type="InterPro" id="IPR056436">
    <property type="entry name" value="Znf-C2H2_ZIC1-5/GLI1-3-like"/>
</dbReference>
<evidence type="ECO:0000256" key="11">
    <source>
        <dbReference type="PROSITE-ProRule" id="PRU00042"/>
    </source>
</evidence>
<feature type="domain" description="C2H2-type" evidence="12">
    <location>
        <begin position="328"/>
        <end position="355"/>
    </location>
</feature>
<dbReference type="FunFam" id="3.30.160.60:FF:000848">
    <property type="entry name" value="Zinc finger protein 35"/>
    <property type="match status" value="2"/>
</dbReference>
<keyword evidence="5 11" id="KW-0863">Zinc-finger</keyword>
<dbReference type="InterPro" id="IPR036236">
    <property type="entry name" value="Znf_C2H2_sf"/>
</dbReference>
<dbReference type="SMART" id="SM00355">
    <property type="entry name" value="ZnF_C2H2"/>
    <property type="match status" value="8"/>
</dbReference>
<sequence>MPDLLTLEDVAVEFTREEWQLLAPAQKALYRDVMLENYSHLVSVGHQVSKPDALSQLQEEQPWTVLDNSCNRNFSEIWKVDDCLHVPSQSESRMDRLEQRPEDNALGNIIRQHKSNFPLSQNHDVCDSDEKVMKTELTLINQSGSSEINNSIKLNWQFCDQIKFEEGQKFNSTKFQLIKHQKVHKIQKTLVRSECGKTFIKSWSIHQIIYTEEKPHRCSLCGEAFSNKLQMTEHQRIHTGDKAYICNECGKCFKHMGNLITHQRTHTGEKSYFCSECGKGFIQKGNLVTHQRTHTGEKPYVCSECGKCFKHTGSLVTHQRTHTGEKPYRCGKCGKDFIQKGNLITHQRIHTGEKPYVCSKCGKSFIQKGNLVTHQRTHTGEKPHVCSKCGKSFSQKSSLTEHQRIHTGEKPLQCRQCGKPFITKYRLMVHQRSHTGERPCGCTQWENFCLDLLPCET</sequence>
<keyword evidence="3" id="KW-0479">Metal-binding</keyword>
<dbReference type="RefSeq" id="XP_006868403.1">
    <property type="nucleotide sequence ID" value="XM_006868341.1"/>
</dbReference>
<dbReference type="InterPro" id="IPR013087">
    <property type="entry name" value="Znf_C2H2_type"/>
</dbReference>
<dbReference type="InterPro" id="IPR050589">
    <property type="entry name" value="Ikaros_C2H2-ZF"/>
</dbReference>
<dbReference type="FunFam" id="3.30.160.60:FF:000358">
    <property type="entry name" value="zinc finger protein 24"/>
    <property type="match status" value="1"/>
</dbReference>
<evidence type="ECO:0000256" key="5">
    <source>
        <dbReference type="ARBA" id="ARBA00022771"/>
    </source>
</evidence>
<keyword evidence="9" id="KW-0804">Transcription</keyword>
<dbReference type="OrthoDB" id="10072647at2759"/>
<dbReference type="FunFam" id="3.30.160.60:FF:000029">
    <property type="entry name" value="GLI family zinc finger 4"/>
    <property type="match status" value="1"/>
</dbReference>
<dbReference type="Gene3D" id="6.10.140.140">
    <property type="match status" value="1"/>
</dbReference>
<dbReference type="GO" id="GO:0006357">
    <property type="term" value="P:regulation of transcription by RNA polymerase II"/>
    <property type="evidence" value="ECO:0007669"/>
    <property type="project" value="TreeGrafter"/>
</dbReference>
<dbReference type="GO" id="GO:0000978">
    <property type="term" value="F:RNA polymerase II cis-regulatory region sequence-specific DNA binding"/>
    <property type="evidence" value="ECO:0007669"/>
    <property type="project" value="TreeGrafter"/>
</dbReference>
<evidence type="ECO:0000256" key="8">
    <source>
        <dbReference type="ARBA" id="ARBA00023125"/>
    </source>
</evidence>
<dbReference type="CDD" id="cd07765">
    <property type="entry name" value="KRAB_A-box"/>
    <property type="match status" value="1"/>
</dbReference>
<comment type="subcellular location">
    <subcellularLocation>
        <location evidence="1">Nucleus</location>
    </subcellularLocation>
</comment>
<dbReference type="Pfam" id="PF00096">
    <property type="entry name" value="zf-C2H2"/>
    <property type="match status" value="7"/>
</dbReference>
<evidence type="ECO:0000256" key="10">
    <source>
        <dbReference type="ARBA" id="ARBA00023242"/>
    </source>
</evidence>
<keyword evidence="4" id="KW-0677">Repeat</keyword>
<name>A0A9B0TP87_CHRAS</name>
<dbReference type="PROSITE" id="PS00028">
    <property type="entry name" value="ZINC_FINGER_C2H2_1"/>
    <property type="match status" value="8"/>
</dbReference>
<dbReference type="InterPro" id="IPR036051">
    <property type="entry name" value="KRAB_dom_sf"/>
</dbReference>
<keyword evidence="7" id="KW-0805">Transcription regulation</keyword>
<evidence type="ECO:0000313" key="14">
    <source>
        <dbReference type="Proteomes" id="UP000504623"/>
    </source>
</evidence>
<feature type="domain" description="C2H2-type" evidence="12">
    <location>
        <begin position="216"/>
        <end position="243"/>
    </location>
</feature>
<proteinExistence type="inferred from homology"/>
<dbReference type="SUPFAM" id="SSF57667">
    <property type="entry name" value="beta-beta-alpha zinc fingers"/>
    <property type="match status" value="5"/>
</dbReference>
<feature type="domain" description="C2H2-type" evidence="12">
    <location>
        <begin position="272"/>
        <end position="299"/>
    </location>
</feature>
<dbReference type="Gene3D" id="3.30.160.60">
    <property type="entry name" value="Classic Zinc Finger"/>
    <property type="match status" value="8"/>
</dbReference>
<dbReference type="SUPFAM" id="SSF109640">
    <property type="entry name" value="KRAB domain (Kruppel-associated box)"/>
    <property type="match status" value="1"/>
</dbReference>
<dbReference type="FunFam" id="3.30.160.60:FF:002343">
    <property type="entry name" value="Zinc finger protein 33A"/>
    <property type="match status" value="3"/>
</dbReference>
<evidence type="ECO:0000256" key="1">
    <source>
        <dbReference type="ARBA" id="ARBA00004123"/>
    </source>
</evidence>
<dbReference type="Pfam" id="PF01352">
    <property type="entry name" value="KRAB"/>
    <property type="match status" value="1"/>
</dbReference>
<evidence type="ECO:0000259" key="13">
    <source>
        <dbReference type="PROSITE" id="PS50805"/>
    </source>
</evidence>
<evidence type="ECO:0000256" key="7">
    <source>
        <dbReference type="ARBA" id="ARBA00023015"/>
    </source>
</evidence>
<dbReference type="FunFam" id="3.30.160.60:FF:001530">
    <property type="entry name" value="Zinc finger protein 268"/>
    <property type="match status" value="1"/>
</dbReference>
<dbReference type="PANTHER" id="PTHR24404:SF41">
    <property type="entry name" value="ZINC FINGER PROTEIN 613"/>
    <property type="match status" value="1"/>
</dbReference>
<feature type="domain" description="C2H2-type" evidence="12">
    <location>
        <begin position="356"/>
        <end position="383"/>
    </location>
</feature>
<feature type="domain" description="C2H2-type" evidence="12">
    <location>
        <begin position="384"/>
        <end position="411"/>
    </location>
</feature>
<dbReference type="GO" id="GO:0003700">
    <property type="term" value="F:DNA-binding transcription factor activity"/>
    <property type="evidence" value="ECO:0007669"/>
    <property type="project" value="TreeGrafter"/>
</dbReference>
<feature type="domain" description="KRAB" evidence="13">
    <location>
        <begin position="5"/>
        <end position="75"/>
    </location>
</feature>
<evidence type="ECO:0000256" key="3">
    <source>
        <dbReference type="ARBA" id="ARBA00022723"/>
    </source>
</evidence>
<dbReference type="Pfam" id="PF23561">
    <property type="entry name" value="zf-C2H2_15"/>
    <property type="match status" value="1"/>
</dbReference>
<dbReference type="GO" id="GO:0005634">
    <property type="term" value="C:nucleus"/>
    <property type="evidence" value="ECO:0007669"/>
    <property type="project" value="UniProtKB-SubCell"/>
</dbReference>
<dbReference type="GO" id="GO:0008270">
    <property type="term" value="F:zinc ion binding"/>
    <property type="evidence" value="ECO:0007669"/>
    <property type="project" value="UniProtKB-KW"/>
</dbReference>
<reference evidence="15" key="1">
    <citation type="submission" date="2025-08" db="UniProtKB">
        <authorList>
            <consortium name="RefSeq"/>
        </authorList>
    </citation>
    <scope>IDENTIFICATION</scope>
    <source>
        <tissue evidence="15">Spleen</tissue>
    </source>
</reference>
<feature type="domain" description="C2H2-type" evidence="12">
    <location>
        <begin position="300"/>
        <end position="327"/>
    </location>
</feature>
<keyword evidence="14" id="KW-1185">Reference proteome</keyword>
<organism evidence="14 15">
    <name type="scientific">Chrysochloris asiatica</name>
    <name type="common">Cape golden mole</name>
    <dbReference type="NCBI Taxonomy" id="185453"/>
    <lineage>
        <taxon>Eukaryota</taxon>
        <taxon>Metazoa</taxon>
        <taxon>Chordata</taxon>
        <taxon>Craniata</taxon>
        <taxon>Vertebrata</taxon>
        <taxon>Euteleostomi</taxon>
        <taxon>Mammalia</taxon>
        <taxon>Eutheria</taxon>
        <taxon>Afrotheria</taxon>
        <taxon>Chrysochloridae</taxon>
        <taxon>Chrysochlorinae</taxon>
        <taxon>Chrysochloris</taxon>
    </lineage>
</organism>
<keyword evidence="10" id="KW-0539">Nucleus</keyword>
<evidence type="ECO:0000256" key="6">
    <source>
        <dbReference type="ARBA" id="ARBA00022833"/>
    </source>
</evidence>
<keyword evidence="6" id="KW-0862">Zinc</keyword>
<evidence type="ECO:0000256" key="9">
    <source>
        <dbReference type="ARBA" id="ARBA00023163"/>
    </source>
</evidence>
<dbReference type="AlphaFoldDB" id="A0A9B0TP87"/>
<evidence type="ECO:0000256" key="2">
    <source>
        <dbReference type="ARBA" id="ARBA00006991"/>
    </source>
</evidence>
<dbReference type="InterPro" id="IPR001909">
    <property type="entry name" value="KRAB"/>
</dbReference>
<feature type="domain" description="C2H2-type" evidence="12">
    <location>
        <begin position="244"/>
        <end position="271"/>
    </location>
</feature>
<protein>
    <submittedName>
        <fullName evidence="15">Zinc finger protein 613-like</fullName>
    </submittedName>
</protein>
<feature type="domain" description="C2H2-type" evidence="12">
    <location>
        <begin position="412"/>
        <end position="439"/>
    </location>
</feature>
<comment type="similarity">
    <text evidence="2">Belongs to the krueppel C2H2-type zinc-finger protein family.</text>
</comment>
<accession>A0A9B0TP87</accession>